<keyword evidence="8" id="KW-0735">Signal-anchor</keyword>
<protein>
    <recommendedName>
        <fullName evidence="16">Hexosyltransferase</fullName>
        <ecNumber evidence="16">2.4.1.-</ecNumber>
    </recommendedName>
</protein>
<evidence type="ECO:0000256" key="4">
    <source>
        <dbReference type="ARBA" id="ARBA00008661"/>
    </source>
</evidence>
<gene>
    <name evidence="17" type="ORF">Q8A67_012247</name>
</gene>
<evidence type="ECO:0000313" key="18">
    <source>
        <dbReference type="Proteomes" id="UP001187343"/>
    </source>
</evidence>
<evidence type="ECO:0000256" key="6">
    <source>
        <dbReference type="ARBA" id="ARBA00022679"/>
    </source>
</evidence>
<dbReference type="EC" id="2.4.1.-" evidence="16"/>
<evidence type="ECO:0000256" key="13">
    <source>
        <dbReference type="ARBA" id="ARBA00023211"/>
    </source>
</evidence>
<dbReference type="Pfam" id="PF01762">
    <property type="entry name" value="Galactosyl_T"/>
    <property type="match status" value="1"/>
</dbReference>
<proteinExistence type="inferred from homology"/>
<accession>A0AA88PTZ8</accession>
<keyword evidence="5 16" id="KW-0328">Glycosyltransferase</keyword>
<evidence type="ECO:0000256" key="9">
    <source>
        <dbReference type="ARBA" id="ARBA00022989"/>
    </source>
</evidence>
<keyword evidence="6" id="KW-0808">Transferase</keyword>
<evidence type="ECO:0000256" key="2">
    <source>
        <dbReference type="ARBA" id="ARBA00004323"/>
    </source>
</evidence>
<evidence type="ECO:0000313" key="17">
    <source>
        <dbReference type="EMBL" id="KAK2895018.1"/>
    </source>
</evidence>
<dbReference type="FunFam" id="3.90.550.50:FF:000010">
    <property type="entry name" value="Hexosyltransferase"/>
    <property type="match status" value="1"/>
</dbReference>
<reference evidence="17" key="1">
    <citation type="submission" date="2023-08" db="EMBL/GenBank/DDBJ databases">
        <title>Chromosome-level Genome Assembly of mud carp (Cirrhinus molitorella).</title>
        <authorList>
            <person name="Liu H."/>
        </authorList>
    </citation>
    <scope>NUCLEOTIDE SEQUENCE</scope>
    <source>
        <strain evidence="17">Prfri</strain>
        <tissue evidence="17">Muscle</tissue>
    </source>
</reference>
<evidence type="ECO:0000256" key="10">
    <source>
        <dbReference type="ARBA" id="ARBA00023034"/>
    </source>
</evidence>
<keyword evidence="7" id="KW-0812">Transmembrane</keyword>
<evidence type="ECO:0000256" key="11">
    <source>
        <dbReference type="ARBA" id="ARBA00023136"/>
    </source>
</evidence>
<keyword evidence="18" id="KW-1185">Reference proteome</keyword>
<keyword evidence="10 16" id="KW-0333">Golgi apparatus</keyword>
<dbReference type="EMBL" id="JAUYZG010000011">
    <property type="protein sequence ID" value="KAK2895018.1"/>
    <property type="molecule type" value="Genomic_DNA"/>
</dbReference>
<comment type="subunit">
    <text evidence="15">Interacts with B3GNT8; this interaction greatly increases B3GNT2 catalytic activity, independently of B3GNT8 enzymatic activity.</text>
</comment>
<dbReference type="GO" id="GO:0006493">
    <property type="term" value="P:protein O-linked glycosylation"/>
    <property type="evidence" value="ECO:0007669"/>
    <property type="project" value="TreeGrafter"/>
</dbReference>
<evidence type="ECO:0000256" key="12">
    <source>
        <dbReference type="ARBA" id="ARBA00023180"/>
    </source>
</evidence>
<comment type="subcellular location">
    <subcellularLocation>
        <location evidence="2 16">Golgi apparatus membrane</location>
        <topology evidence="2 16">Single-pass type II membrane protein</topology>
    </subcellularLocation>
</comment>
<organism evidence="17 18">
    <name type="scientific">Cirrhinus molitorella</name>
    <name type="common">mud carp</name>
    <dbReference type="NCBI Taxonomy" id="172907"/>
    <lineage>
        <taxon>Eukaryota</taxon>
        <taxon>Metazoa</taxon>
        <taxon>Chordata</taxon>
        <taxon>Craniata</taxon>
        <taxon>Vertebrata</taxon>
        <taxon>Euteleostomi</taxon>
        <taxon>Actinopterygii</taxon>
        <taxon>Neopterygii</taxon>
        <taxon>Teleostei</taxon>
        <taxon>Ostariophysi</taxon>
        <taxon>Cypriniformes</taxon>
        <taxon>Cyprinidae</taxon>
        <taxon>Labeoninae</taxon>
        <taxon>Labeonini</taxon>
        <taxon>Cirrhinus</taxon>
    </lineage>
</organism>
<dbReference type="PANTHER" id="PTHR11214:SF87">
    <property type="entry name" value="UDP-GLCNAC:BETAGAL BETA-1,3-N-ACETYLGLUCOSAMINYLTRANSFERASE 8"/>
    <property type="match status" value="1"/>
</dbReference>
<keyword evidence="12" id="KW-0325">Glycoprotein</keyword>
<dbReference type="InterPro" id="IPR002659">
    <property type="entry name" value="Glyco_trans_31"/>
</dbReference>
<evidence type="ECO:0000256" key="3">
    <source>
        <dbReference type="ARBA" id="ARBA00004922"/>
    </source>
</evidence>
<evidence type="ECO:0000256" key="15">
    <source>
        <dbReference type="ARBA" id="ARBA00065824"/>
    </source>
</evidence>
<evidence type="ECO:0000256" key="7">
    <source>
        <dbReference type="ARBA" id="ARBA00022692"/>
    </source>
</evidence>
<dbReference type="Proteomes" id="UP001187343">
    <property type="component" value="Unassembled WGS sequence"/>
</dbReference>
<evidence type="ECO:0000256" key="14">
    <source>
        <dbReference type="ARBA" id="ARBA00050470"/>
    </source>
</evidence>
<keyword evidence="9" id="KW-1133">Transmembrane helix</keyword>
<evidence type="ECO:0000256" key="8">
    <source>
        <dbReference type="ARBA" id="ARBA00022968"/>
    </source>
</evidence>
<dbReference type="Gene3D" id="3.90.550.50">
    <property type="match status" value="1"/>
</dbReference>
<comment type="cofactor">
    <cofactor evidence="1">
        <name>Mn(2+)</name>
        <dbReference type="ChEBI" id="CHEBI:29035"/>
    </cofactor>
</comment>
<dbReference type="PANTHER" id="PTHR11214">
    <property type="entry name" value="BETA-1,3-N-ACETYLGLUCOSAMINYLTRANSFERASE"/>
    <property type="match status" value="1"/>
</dbReference>
<dbReference type="AlphaFoldDB" id="A0AA88PTZ8"/>
<sequence length="425" mass="49030">MKKKYIKLLIVVLASSFCISIFFFKVRDVEHTQRDLATIPSVPAATPRKPTPVVMSTIKKKTRSVIPFELPPLKISETFRNDIPKNGAFWNRKLHSLLRQFDSPGNQTDKDPRGKFKCQPESLELLQMNIQDIHSYPLLYRDFLRGMECRNPPLLIDQPDKCSSDSEKDQIFLLLAIKSIPKNFERRQAIRETWGREGLYKNGLQVRIVFLLGGSSEDDPSLDKLISFEAREFQDLLVWDFNDSFYNLTLKENVFFKWMLESCPNVSFIFKGDDDVFANTPAILNYLKSLKPEEATALYTGQVISDASPLRDPKIKYYVPQSFYEGPYPAYAGGGGFLFSGNLLPSLYHVSFYIPFFPIDDVYTGMCFKALGINAMKHDGFRTFDIREQDRENPCVHKDLLLVHQRDPQQTIRLWRGMHSTMLTC</sequence>
<comment type="pathway">
    <text evidence="3">Protein modification; protein glycosylation.</text>
</comment>
<name>A0AA88PTZ8_9TELE</name>
<dbReference type="GO" id="GO:0016262">
    <property type="term" value="F:protein N-acetylglucosaminyltransferase activity"/>
    <property type="evidence" value="ECO:0007669"/>
    <property type="project" value="TreeGrafter"/>
</dbReference>
<dbReference type="GO" id="GO:0000139">
    <property type="term" value="C:Golgi membrane"/>
    <property type="evidence" value="ECO:0007669"/>
    <property type="project" value="UniProtKB-SubCell"/>
</dbReference>
<comment type="caution">
    <text evidence="17">The sequence shown here is derived from an EMBL/GenBank/DDBJ whole genome shotgun (WGS) entry which is preliminary data.</text>
</comment>
<evidence type="ECO:0000256" key="1">
    <source>
        <dbReference type="ARBA" id="ARBA00001936"/>
    </source>
</evidence>
<keyword evidence="13" id="KW-0464">Manganese</keyword>
<keyword evidence="11" id="KW-0472">Membrane</keyword>
<comment type="similarity">
    <text evidence="4 16">Belongs to the glycosyltransferase 31 family.</text>
</comment>
<evidence type="ECO:0000256" key="5">
    <source>
        <dbReference type="ARBA" id="ARBA00022676"/>
    </source>
</evidence>
<evidence type="ECO:0000256" key="16">
    <source>
        <dbReference type="RuleBase" id="RU363063"/>
    </source>
</evidence>
<dbReference type="GO" id="GO:0030311">
    <property type="term" value="P:poly-N-acetyllactosamine biosynthetic process"/>
    <property type="evidence" value="ECO:0007669"/>
    <property type="project" value="TreeGrafter"/>
</dbReference>
<dbReference type="GO" id="GO:0008532">
    <property type="term" value="F:N-acetyllactosaminide beta-1,3-N-acetylglucosaminyltransferase activity"/>
    <property type="evidence" value="ECO:0007669"/>
    <property type="project" value="UniProtKB-EC"/>
</dbReference>
<comment type="catalytic activity">
    <reaction evidence="14">
        <text>a beta-D-galactosyl-(1-&gt;4)-N-acetyl-beta-D-glucosaminyl derivative + UDP-N-acetyl-alpha-D-glucosamine = an N-acetyl-beta-D-glucosaminyl-(1-&gt;3)-beta-D-galactosyl-(1-&gt;4)-N-acetyl-beta-D-glucosaminyl derivative + UDP + H(+)</text>
        <dbReference type="Rhea" id="RHEA:14389"/>
        <dbReference type="ChEBI" id="CHEBI:15378"/>
        <dbReference type="ChEBI" id="CHEBI:57705"/>
        <dbReference type="ChEBI" id="CHEBI:58223"/>
        <dbReference type="ChEBI" id="CHEBI:133507"/>
        <dbReference type="ChEBI" id="CHEBI:134090"/>
        <dbReference type="EC" id="2.4.1.149"/>
    </reaction>
</comment>